<keyword evidence="2" id="KW-0805">Transcription regulation</keyword>
<dbReference type="HOGENOM" id="CLU_119090_2_3_9"/>
<dbReference type="EMBL" id="CP002816">
    <property type="protein sequence ID" value="AEH91281.1"/>
    <property type="molecule type" value="Genomic_DNA"/>
</dbReference>
<evidence type="ECO:0000313" key="5">
    <source>
        <dbReference type="EMBL" id="AEH91281.1"/>
    </source>
</evidence>
<dbReference type="Proteomes" id="UP000000486">
    <property type="component" value="Chromosome"/>
</dbReference>
<dbReference type="RefSeq" id="WP_003729188.1">
    <property type="nucleotide sequence ID" value="NC_017537.1"/>
</dbReference>
<dbReference type="PIRSF" id="PIRSF019455">
    <property type="entry name" value="CopR_AtkY"/>
    <property type="match status" value="1"/>
</dbReference>
<dbReference type="KEGG" id="lmq:LMM7_0275"/>
<keyword evidence="3" id="KW-0238">DNA-binding</keyword>
<dbReference type="Pfam" id="PF03965">
    <property type="entry name" value="Penicillinase_R"/>
    <property type="match status" value="1"/>
</dbReference>
<sequence length="128" mass="15014">MAIKSISKSELEVMKIIWDFGRAVQYADVAGKLEEKNYSWKKNTVLTFLTRLVEKNLLSVKKVGRKNEYYALVSENEYLERQTETFVEDIYEGDVKGLITNLVQNDLISPDELEDLQQFWKRMKSPNE</sequence>
<keyword evidence="4" id="KW-0804">Transcription</keyword>
<dbReference type="GO" id="GO:0045892">
    <property type="term" value="P:negative regulation of DNA-templated transcription"/>
    <property type="evidence" value="ECO:0007669"/>
    <property type="project" value="InterPro"/>
</dbReference>
<evidence type="ECO:0000256" key="3">
    <source>
        <dbReference type="ARBA" id="ARBA00023125"/>
    </source>
</evidence>
<dbReference type="Gene3D" id="1.10.4040.10">
    <property type="entry name" value="Penicillinase repressor domain"/>
    <property type="match status" value="1"/>
</dbReference>
<dbReference type="InterPro" id="IPR036390">
    <property type="entry name" value="WH_DNA-bd_sf"/>
</dbReference>
<dbReference type="PATRIC" id="fig|1030009.3.peg.268"/>
<gene>
    <name evidence="5" type="ordered locus">LMM7_0275</name>
</gene>
<reference evidence="5 6" key="1">
    <citation type="journal article" date="2011" name="J. Bacteriol.">
        <title>Genome sequence of the nonpathogenic Listeria monocytogenes serovar 4a strain M7.</title>
        <authorList>
            <person name="Chen J."/>
            <person name="Xia Y."/>
            <person name="Cheng C."/>
            <person name="Fang C."/>
            <person name="Shan Y."/>
            <person name="Jin G."/>
            <person name="Fang W."/>
        </authorList>
    </citation>
    <scope>NUCLEOTIDE SEQUENCE [LARGE SCALE GENOMIC DNA]</scope>
    <source>
        <strain evidence="5 6">M7</strain>
    </source>
</reference>
<evidence type="ECO:0000313" key="6">
    <source>
        <dbReference type="Proteomes" id="UP000000486"/>
    </source>
</evidence>
<evidence type="ECO:0000256" key="4">
    <source>
        <dbReference type="ARBA" id="ARBA00023163"/>
    </source>
</evidence>
<comment type="similarity">
    <text evidence="1">Belongs to the BlaI transcriptional regulatory family.</text>
</comment>
<evidence type="ECO:0000256" key="2">
    <source>
        <dbReference type="ARBA" id="ARBA00023015"/>
    </source>
</evidence>
<organism evidence="5 6">
    <name type="scientific">Listeria monocytogenes serotype 4a (strain M7)</name>
    <dbReference type="NCBI Taxonomy" id="1030009"/>
    <lineage>
        <taxon>Bacteria</taxon>
        <taxon>Bacillati</taxon>
        <taxon>Bacillota</taxon>
        <taxon>Bacilli</taxon>
        <taxon>Bacillales</taxon>
        <taxon>Listeriaceae</taxon>
        <taxon>Listeria</taxon>
    </lineage>
</organism>
<evidence type="ECO:0000256" key="1">
    <source>
        <dbReference type="ARBA" id="ARBA00011046"/>
    </source>
</evidence>
<dbReference type="InterPro" id="IPR005650">
    <property type="entry name" value="BlaI_family"/>
</dbReference>
<dbReference type="Gene3D" id="1.10.10.10">
    <property type="entry name" value="Winged helix-like DNA-binding domain superfamily/Winged helix DNA-binding domain"/>
    <property type="match status" value="1"/>
</dbReference>
<proteinExistence type="inferred from homology"/>
<dbReference type="GO" id="GO:0003677">
    <property type="term" value="F:DNA binding"/>
    <property type="evidence" value="ECO:0007669"/>
    <property type="project" value="UniProtKB-KW"/>
</dbReference>
<accession>A0A0E0USF8</accession>
<protein>
    <submittedName>
        <fullName evidence="5">Putative transcriptional regulator, CopY family putative beta-lactamase repressor protein</fullName>
    </submittedName>
</protein>
<dbReference type="InterPro" id="IPR036388">
    <property type="entry name" value="WH-like_DNA-bd_sf"/>
</dbReference>
<name>A0A0E0USF8_LISMM</name>
<dbReference type="AlphaFoldDB" id="A0A0E0USF8"/>
<dbReference type="SUPFAM" id="SSF46785">
    <property type="entry name" value="Winged helix' DNA-binding domain"/>
    <property type="match status" value="1"/>
</dbReference>